<feature type="region of interest" description="Disordered" evidence="1">
    <location>
        <begin position="80"/>
        <end position="124"/>
    </location>
</feature>
<keyword evidence="2" id="KW-1133">Transmembrane helix</keyword>
<evidence type="ECO:0000256" key="2">
    <source>
        <dbReference type="SAM" id="Phobius"/>
    </source>
</evidence>
<accession>A0A9P6AIV8</accession>
<keyword evidence="2" id="KW-0812">Transmembrane</keyword>
<evidence type="ECO:0000313" key="3">
    <source>
        <dbReference type="EMBL" id="KAF9506644.1"/>
    </source>
</evidence>
<keyword evidence="4" id="KW-1185">Reference proteome</keyword>
<sequence>MTDVSDADLEDRAHTSAHHNMGTTVLLVRAIDGICRRVLRCQMSPGSRIGPILVAITTGILSGIYIWQQPLKQELARREDLRSRVEKDTPPGGGVLSPSAEETSKGERSEVLPNPAKVTSVSAK</sequence>
<proteinExistence type="predicted"/>
<evidence type="ECO:0000313" key="4">
    <source>
        <dbReference type="Proteomes" id="UP000886523"/>
    </source>
</evidence>
<dbReference type="Pfam" id="PF23670">
    <property type="entry name" value="PIGBOS1"/>
    <property type="match status" value="1"/>
</dbReference>
<dbReference type="InterPro" id="IPR057394">
    <property type="entry name" value="PIGBOS1"/>
</dbReference>
<evidence type="ECO:0000256" key="1">
    <source>
        <dbReference type="SAM" id="MobiDB-lite"/>
    </source>
</evidence>
<comment type="caution">
    <text evidence="3">The sequence shown here is derived from an EMBL/GenBank/DDBJ whole genome shotgun (WGS) entry which is preliminary data.</text>
</comment>
<dbReference type="AlphaFoldDB" id="A0A9P6AIV8"/>
<keyword evidence="2" id="KW-0472">Membrane</keyword>
<feature type="compositionally biased region" description="Basic and acidic residues" evidence="1">
    <location>
        <begin position="80"/>
        <end position="89"/>
    </location>
</feature>
<dbReference type="EMBL" id="MU129104">
    <property type="protein sequence ID" value="KAF9506644.1"/>
    <property type="molecule type" value="Genomic_DNA"/>
</dbReference>
<protein>
    <submittedName>
        <fullName evidence="3">Uncharacterized protein</fullName>
    </submittedName>
</protein>
<organism evidence="3 4">
    <name type="scientific">Hydnum rufescens UP504</name>
    <dbReference type="NCBI Taxonomy" id="1448309"/>
    <lineage>
        <taxon>Eukaryota</taxon>
        <taxon>Fungi</taxon>
        <taxon>Dikarya</taxon>
        <taxon>Basidiomycota</taxon>
        <taxon>Agaricomycotina</taxon>
        <taxon>Agaricomycetes</taxon>
        <taxon>Cantharellales</taxon>
        <taxon>Hydnaceae</taxon>
        <taxon>Hydnum</taxon>
    </lineage>
</organism>
<name>A0A9P6AIV8_9AGAM</name>
<reference evidence="3" key="1">
    <citation type="journal article" date="2020" name="Nat. Commun.">
        <title>Large-scale genome sequencing of mycorrhizal fungi provides insights into the early evolution of symbiotic traits.</title>
        <authorList>
            <person name="Miyauchi S."/>
            <person name="Kiss E."/>
            <person name="Kuo A."/>
            <person name="Drula E."/>
            <person name="Kohler A."/>
            <person name="Sanchez-Garcia M."/>
            <person name="Morin E."/>
            <person name="Andreopoulos B."/>
            <person name="Barry K.W."/>
            <person name="Bonito G."/>
            <person name="Buee M."/>
            <person name="Carver A."/>
            <person name="Chen C."/>
            <person name="Cichocki N."/>
            <person name="Clum A."/>
            <person name="Culley D."/>
            <person name="Crous P.W."/>
            <person name="Fauchery L."/>
            <person name="Girlanda M."/>
            <person name="Hayes R.D."/>
            <person name="Keri Z."/>
            <person name="LaButti K."/>
            <person name="Lipzen A."/>
            <person name="Lombard V."/>
            <person name="Magnuson J."/>
            <person name="Maillard F."/>
            <person name="Murat C."/>
            <person name="Nolan M."/>
            <person name="Ohm R.A."/>
            <person name="Pangilinan J."/>
            <person name="Pereira M.F."/>
            <person name="Perotto S."/>
            <person name="Peter M."/>
            <person name="Pfister S."/>
            <person name="Riley R."/>
            <person name="Sitrit Y."/>
            <person name="Stielow J.B."/>
            <person name="Szollosi G."/>
            <person name="Zifcakova L."/>
            <person name="Stursova M."/>
            <person name="Spatafora J.W."/>
            <person name="Tedersoo L."/>
            <person name="Vaario L.M."/>
            <person name="Yamada A."/>
            <person name="Yan M."/>
            <person name="Wang P."/>
            <person name="Xu J."/>
            <person name="Bruns T."/>
            <person name="Baldrian P."/>
            <person name="Vilgalys R."/>
            <person name="Dunand C."/>
            <person name="Henrissat B."/>
            <person name="Grigoriev I.V."/>
            <person name="Hibbett D."/>
            <person name="Nagy L.G."/>
            <person name="Martin F.M."/>
        </authorList>
    </citation>
    <scope>NUCLEOTIDE SEQUENCE</scope>
    <source>
        <strain evidence="3">UP504</strain>
    </source>
</reference>
<feature type="transmembrane region" description="Helical" evidence="2">
    <location>
        <begin position="49"/>
        <end position="67"/>
    </location>
</feature>
<gene>
    <name evidence="3" type="ORF">BS47DRAFT_387258</name>
</gene>
<dbReference type="Proteomes" id="UP000886523">
    <property type="component" value="Unassembled WGS sequence"/>
</dbReference>